<organism evidence="2 3">
    <name type="scientific">Salipiger marinus</name>
    <dbReference type="NCBI Taxonomy" id="555512"/>
    <lineage>
        <taxon>Bacteria</taxon>
        <taxon>Pseudomonadati</taxon>
        <taxon>Pseudomonadota</taxon>
        <taxon>Alphaproteobacteria</taxon>
        <taxon>Rhodobacterales</taxon>
        <taxon>Roseobacteraceae</taxon>
        <taxon>Salipiger</taxon>
    </lineage>
</organism>
<gene>
    <name evidence="2" type="ORF">SAMN04487993_102228</name>
</gene>
<dbReference type="Pfam" id="PF05119">
    <property type="entry name" value="Terminase_4"/>
    <property type="match status" value="1"/>
</dbReference>
<proteinExistence type="predicted"/>
<dbReference type="Proteomes" id="UP000199093">
    <property type="component" value="Unassembled WGS sequence"/>
</dbReference>
<dbReference type="OrthoDB" id="7843333at2"/>
<reference evidence="2 3" key="1">
    <citation type="submission" date="2016-10" db="EMBL/GenBank/DDBJ databases">
        <authorList>
            <person name="de Groot N.N."/>
        </authorList>
    </citation>
    <scope>NUCLEOTIDE SEQUENCE [LARGE SCALE GENOMIC DNA]</scope>
    <source>
        <strain evidence="2 3">DSM 26424</strain>
    </source>
</reference>
<dbReference type="InterPro" id="IPR006448">
    <property type="entry name" value="Phage_term_ssu_P27"/>
</dbReference>
<protein>
    <submittedName>
        <fullName evidence="2">Phage terminase, small subunit, putative, P27 family</fullName>
    </submittedName>
</protein>
<sequence>MRGRKPVVENVVPMRGDMPKPVPTPPDLMSDPARAVWDRLAPEMVKVDRLKPHYEDIFAAYCEAVADVIELSSNIALEGRTYSVMTRNGLQQKKTANWQARQDALANLRQLGALFGMTPVDEARLSSGGQGDLFDDLLRQLRGSD</sequence>
<dbReference type="AlphaFoldDB" id="A0A1G8RXN0"/>
<feature type="region of interest" description="Disordered" evidence="1">
    <location>
        <begin position="1"/>
        <end position="29"/>
    </location>
</feature>
<keyword evidence="3" id="KW-1185">Reference proteome</keyword>
<evidence type="ECO:0000313" key="2">
    <source>
        <dbReference type="EMBL" id="SDJ21719.1"/>
    </source>
</evidence>
<accession>A0A1G8RXN0</accession>
<evidence type="ECO:0000313" key="3">
    <source>
        <dbReference type="Proteomes" id="UP000199093"/>
    </source>
</evidence>
<name>A0A1G8RXN0_9RHOB</name>
<dbReference type="EMBL" id="FNEJ01000022">
    <property type="protein sequence ID" value="SDJ21719.1"/>
    <property type="molecule type" value="Genomic_DNA"/>
</dbReference>
<dbReference type="RefSeq" id="WP_089850433.1">
    <property type="nucleotide sequence ID" value="NZ_FNEJ01000022.1"/>
</dbReference>
<dbReference type="STRING" id="555512.SAMN04487993_102228"/>
<evidence type="ECO:0000256" key="1">
    <source>
        <dbReference type="SAM" id="MobiDB-lite"/>
    </source>
</evidence>